<protein>
    <submittedName>
        <fullName evidence="2">Uncharacterized protein</fullName>
    </submittedName>
</protein>
<comment type="caution">
    <text evidence="2">The sequence shown here is derived from an EMBL/GenBank/DDBJ whole genome shotgun (WGS) entry which is preliminary data.</text>
</comment>
<dbReference type="Proteomes" id="UP001287059">
    <property type="component" value="Unassembled WGS sequence"/>
</dbReference>
<feature type="compositionally biased region" description="Polar residues" evidence="1">
    <location>
        <begin position="18"/>
        <end position="28"/>
    </location>
</feature>
<accession>A0ABU4XVF0</accession>
<keyword evidence="3" id="KW-1185">Reference proteome</keyword>
<proteinExistence type="predicted"/>
<evidence type="ECO:0000313" key="3">
    <source>
        <dbReference type="Proteomes" id="UP001287059"/>
    </source>
</evidence>
<organism evidence="2 3">
    <name type="scientific">Mesorhizobium album</name>
    <dbReference type="NCBI Taxonomy" id="3072314"/>
    <lineage>
        <taxon>Bacteria</taxon>
        <taxon>Pseudomonadati</taxon>
        <taxon>Pseudomonadota</taxon>
        <taxon>Alphaproteobacteria</taxon>
        <taxon>Hyphomicrobiales</taxon>
        <taxon>Phyllobacteriaceae</taxon>
        <taxon>Mesorhizobium</taxon>
    </lineage>
</organism>
<dbReference type="EMBL" id="JAVIIW010000005">
    <property type="protein sequence ID" value="MDX8478058.1"/>
    <property type="molecule type" value="Genomic_DNA"/>
</dbReference>
<reference evidence="2 3" key="1">
    <citation type="submission" date="2023-08" db="EMBL/GenBank/DDBJ databases">
        <title>Implementing the SeqCode for naming new Mesorhizobium species isolated from Vachellia karroo root nodules.</title>
        <authorList>
            <person name="Van Lill M."/>
        </authorList>
    </citation>
    <scope>NUCLEOTIDE SEQUENCE [LARGE SCALE GENOMIC DNA]</scope>
    <source>
        <strain evidence="2 3">VK24D</strain>
    </source>
</reference>
<evidence type="ECO:0000313" key="2">
    <source>
        <dbReference type="EMBL" id="MDX8478058.1"/>
    </source>
</evidence>
<gene>
    <name evidence="2" type="ORF">RFN28_06140</name>
</gene>
<evidence type="ECO:0000256" key="1">
    <source>
        <dbReference type="SAM" id="MobiDB-lite"/>
    </source>
</evidence>
<sequence length="82" mass="8732">MTICDWSRQLAARAMQDISETSDTNSELTAAPGEPLAGPQPRSENGKWTVGDRGLMPGPWRGGGDAADIPFRKVRTTGFGAN</sequence>
<name>A0ABU4XVF0_9HYPH</name>
<feature type="region of interest" description="Disordered" evidence="1">
    <location>
        <begin position="18"/>
        <end position="69"/>
    </location>
</feature>